<gene>
    <name evidence="2" type="ORF">SEMRO_647_G180990.1</name>
</gene>
<name>A0A9N8E483_9STRA</name>
<comment type="caution">
    <text evidence="2">The sequence shown here is derived from an EMBL/GenBank/DDBJ whole genome shotgun (WGS) entry which is preliminary data.</text>
</comment>
<feature type="compositionally biased region" description="Basic and acidic residues" evidence="1">
    <location>
        <begin position="20"/>
        <end position="29"/>
    </location>
</feature>
<organism evidence="2 3">
    <name type="scientific">Seminavis robusta</name>
    <dbReference type="NCBI Taxonomy" id="568900"/>
    <lineage>
        <taxon>Eukaryota</taxon>
        <taxon>Sar</taxon>
        <taxon>Stramenopiles</taxon>
        <taxon>Ochrophyta</taxon>
        <taxon>Bacillariophyta</taxon>
        <taxon>Bacillariophyceae</taxon>
        <taxon>Bacillariophycidae</taxon>
        <taxon>Naviculales</taxon>
        <taxon>Naviculaceae</taxon>
        <taxon>Seminavis</taxon>
    </lineage>
</organism>
<evidence type="ECO:0000313" key="3">
    <source>
        <dbReference type="Proteomes" id="UP001153069"/>
    </source>
</evidence>
<accession>A0A9N8E483</accession>
<feature type="region of interest" description="Disordered" evidence="1">
    <location>
        <begin position="1"/>
        <end position="63"/>
    </location>
</feature>
<dbReference type="AlphaFoldDB" id="A0A9N8E483"/>
<evidence type="ECO:0000313" key="2">
    <source>
        <dbReference type="EMBL" id="CAB9514341.1"/>
    </source>
</evidence>
<dbReference type="SUPFAM" id="SSF109604">
    <property type="entry name" value="HD-domain/PDEase-like"/>
    <property type="match status" value="1"/>
</dbReference>
<evidence type="ECO:0000256" key="1">
    <source>
        <dbReference type="SAM" id="MobiDB-lite"/>
    </source>
</evidence>
<sequence>MSETPDSVTHMTSNSGGKIQDPDRHDTTDTKQLSHNLLHGGRGHHKVIRSKQSLRKMNSPEETNNNGEYILSRFKAILQECLAASADCENCKEESLDEWAKLIYQSMTTKARVYHDVEHVLEVLQYYQQECSVHQETPDPISKLAILFHDVIYISLDKQLSPPQTALLQDIVRQDTTTRNDNVPLITLLPPPTPRIAMVYAIFDIAAPSQRSITAPGTNELLSALVAVQTLQSVLTPPQLLQMVVAIEATIPFRPPAAIDALFQRTRQQSSAEGSTNPDAAARTALHQAMRVAYSDLGVFANEDITAFIDSNWRLLPEWFPILQSQNSATVADLSAALASVRQRPMDTTVIFPSFDEQTVEGKQRQATVNLQVLRDYMSVRELTIHMILDLLAEQLNNKNQDNHASGSQETIPIGKWNDMMARIVPALPNYADDDATKSPDDNDVHAQLLLRVLGNGRRVAYPWDAKASPLGAALFQELDLSSFKVSQLLEERRSKKDNNCTAGWLDLLPGKLMEITRSAIV</sequence>
<protein>
    <submittedName>
        <fullName evidence="2">Uncharacterized protein</fullName>
    </submittedName>
</protein>
<dbReference type="Proteomes" id="UP001153069">
    <property type="component" value="Unassembled WGS sequence"/>
</dbReference>
<feature type="compositionally biased region" description="Basic residues" evidence="1">
    <location>
        <begin position="41"/>
        <end position="54"/>
    </location>
</feature>
<reference evidence="2" key="1">
    <citation type="submission" date="2020-06" db="EMBL/GenBank/DDBJ databases">
        <authorList>
            <consortium name="Plant Systems Biology data submission"/>
        </authorList>
    </citation>
    <scope>NUCLEOTIDE SEQUENCE</scope>
    <source>
        <strain evidence="2">D6</strain>
    </source>
</reference>
<feature type="compositionally biased region" description="Polar residues" evidence="1">
    <location>
        <begin position="1"/>
        <end position="17"/>
    </location>
</feature>
<proteinExistence type="predicted"/>
<dbReference type="EMBL" id="CAICTM010000646">
    <property type="protein sequence ID" value="CAB9514341.1"/>
    <property type="molecule type" value="Genomic_DNA"/>
</dbReference>
<dbReference type="OrthoDB" id="42069at2759"/>
<keyword evidence="3" id="KW-1185">Reference proteome</keyword>